<protein>
    <recommendedName>
        <fullName evidence="4">Ribose-5-phosphate isomerase A</fullName>
        <ecNumber evidence="4">5.3.1.6</ecNumber>
    </recommendedName>
    <alternativeName>
        <fullName evidence="4">Phosphoriboisomerase A</fullName>
        <shortName evidence="4">PRI</shortName>
    </alternativeName>
</protein>
<sequence>MDQKAIKQLVARAAVDRLVRSGMKLGLGTGSTAIPAVYYIGELMQKGVLQNILAVPTSFQTVIACEQWGIPLYTLNSKEIGGELDLTIDGADEVDPQNRCTKGGGGALLVEKIVAYASKSYAIVVDETKVVEHLGLKFSIPVEVIPEARVPVERALEALGAEVQLREAVRKAGPVITEHANLLLDIRFPAPMDPEELESRINQIPGVVENGLFTRKHPRLFIGHANGSVEQRE</sequence>
<dbReference type="Pfam" id="PF06026">
    <property type="entry name" value="Rib_5-P_isom_A"/>
    <property type="match status" value="1"/>
</dbReference>
<dbReference type="CDD" id="cd01398">
    <property type="entry name" value="RPI_A"/>
    <property type="match status" value="1"/>
</dbReference>
<dbReference type="FunFam" id="3.30.70.260:FF:000018">
    <property type="entry name" value="Ribose-5-phosphate isomerase A"/>
    <property type="match status" value="1"/>
</dbReference>
<dbReference type="eggNOG" id="COG0120">
    <property type="taxonomic scope" value="Bacteria"/>
</dbReference>
<gene>
    <name evidence="4" type="primary">rpiA</name>
    <name evidence="5" type="ordered locus">Spica_2326</name>
</gene>
<organism evidence="5 6">
    <name type="scientific">Gracilinema caldarium (strain ATCC 51460 / DSM 7334 / H1)</name>
    <name type="common">Treponema caldarium</name>
    <dbReference type="NCBI Taxonomy" id="744872"/>
    <lineage>
        <taxon>Bacteria</taxon>
        <taxon>Pseudomonadati</taxon>
        <taxon>Spirochaetota</taxon>
        <taxon>Spirochaetia</taxon>
        <taxon>Spirochaetales</taxon>
        <taxon>Breznakiellaceae</taxon>
        <taxon>Gracilinema</taxon>
    </lineage>
</organism>
<dbReference type="InterPro" id="IPR037171">
    <property type="entry name" value="NagB/RpiA_transferase-like"/>
</dbReference>
<evidence type="ECO:0000256" key="3">
    <source>
        <dbReference type="ARBA" id="ARBA00023235"/>
    </source>
</evidence>
<comment type="subunit">
    <text evidence="4">Homodimer.</text>
</comment>
<dbReference type="PANTHER" id="PTHR11934">
    <property type="entry name" value="RIBOSE-5-PHOSPHATE ISOMERASE"/>
    <property type="match status" value="1"/>
</dbReference>
<keyword evidence="6" id="KW-1185">Reference proteome</keyword>
<dbReference type="Proteomes" id="UP000000503">
    <property type="component" value="Chromosome"/>
</dbReference>
<dbReference type="GO" id="GO:0009052">
    <property type="term" value="P:pentose-phosphate shunt, non-oxidative branch"/>
    <property type="evidence" value="ECO:0007669"/>
    <property type="project" value="UniProtKB-UniRule"/>
</dbReference>
<dbReference type="GO" id="GO:0005737">
    <property type="term" value="C:cytoplasm"/>
    <property type="evidence" value="ECO:0007669"/>
    <property type="project" value="TreeGrafter"/>
</dbReference>
<keyword evidence="3 4" id="KW-0413">Isomerase</keyword>
<feature type="binding site" evidence="4">
    <location>
        <begin position="29"/>
        <end position="32"/>
    </location>
    <ligand>
        <name>substrate</name>
    </ligand>
</feature>
<dbReference type="EC" id="5.3.1.6" evidence="4"/>
<dbReference type="NCBIfam" id="TIGR00021">
    <property type="entry name" value="rpiA"/>
    <property type="match status" value="1"/>
</dbReference>
<evidence type="ECO:0000256" key="2">
    <source>
        <dbReference type="ARBA" id="ARBA00008088"/>
    </source>
</evidence>
<comment type="catalytic activity">
    <reaction evidence="1 4">
        <text>aldehydo-D-ribose 5-phosphate = D-ribulose 5-phosphate</text>
        <dbReference type="Rhea" id="RHEA:14657"/>
        <dbReference type="ChEBI" id="CHEBI:58121"/>
        <dbReference type="ChEBI" id="CHEBI:58273"/>
        <dbReference type="EC" id="5.3.1.6"/>
    </reaction>
</comment>
<dbReference type="NCBIfam" id="NF001924">
    <property type="entry name" value="PRK00702.1"/>
    <property type="match status" value="1"/>
</dbReference>
<evidence type="ECO:0000256" key="4">
    <source>
        <dbReference type="HAMAP-Rule" id="MF_00170"/>
    </source>
</evidence>
<dbReference type="SUPFAM" id="SSF100950">
    <property type="entry name" value="NagB/RpiA/CoA transferase-like"/>
    <property type="match status" value="1"/>
</dbReference>
<accession>F8F3R8</accession>
<dbReference type="HAMAP" id="MF_00170">
    <property type="entry name" value="Rib_5P_isom_A"/>
    <property type="match status" value="1"/>
</dbReference>
<dbReference type="Gene3D" id="3.40.50.1360">
    <property type="match status" value="1"/>
</dbReference>
<proteinExistence type="inferred from homology"/>
<feature type="binding site" evidence="4">
    <location>
        <begin position="89"/>
        <end position="92"/>
    </location>
    <ligand>
        <name>substrate</name>
    </ligand>
</feature>
<dbReference type="KEGG" id="scd:Spica_2326"/>
<dbReference type="HOGENOM" id="CLU_056590_1_1_12"/>
<evidence type="ECO:0000256" key="1">
    <source>
        <dbReference type="ARBA" id="ARBA00001713"/>
    </source>
</evidence>
<name>F8F3R8_GRAC1</name>
<dbReference type="STRING" id="744872.Spica_2326"/>
<dbReference type="GO" id="GO:0006014">
    <property type="term" value="P:D-ribose metabolic process"/>
    <property type="evidence" value="ECO:0007669"/>
    <property type="project" value="TreeGrafter"/>
</dbReference>
<dbReference type="GO" id="GO:0004751">
    <property type="term" value="F:ribose-5-phosphate isomerase activity"/>
    <property type="evidence" value="ECO:0007669"/>
    <property type="project" value="UniProtKB-UniRule"/>
</dbReference>
<dbReference type="FunFam" id="3.40.50.1360:FF:000001">
    <property type="entry name" value="Ribose-5-phosphate isomerase A"/>
    <property type="match status" value="1"/>
</dbReference>
<dbReference type="SUPFAM" id="SSF75445">
    <property type="entry name" value="D-ribose-5-phosphate isomerase (RpiA), lid domain"/>
    <property type="match status" value="1"/>
</dbReference>
<evidence type="ECO:0000313" key="5">
    <source>
        <dbReference type="EMBL" id="AEJ20437.1"/>
    </source>
</evidence>
<dbReference type="PANTHER" id="PTHR11934:SF0">
    <property type="entry name" value="RIBOSE-5-PHOSPHATE ISOMERASE"/>
    <property type="match status" value="1"/>
</dbReference>
<dbReference type="InterPro" id="IPR004788">
    <property type="entry name" value="Ribose5P_isomerase_type_A"/>
</dbReference>
<dbReference type="RefSeq" id="WP_013969718.1">
    <property type="nucleotide sequence ID" value="NC_015732.1"/>
</dbReference>
<dbReference type="InterPro" id="IPR020672">
    <property type="entry name" value="Ribose5P_isomerase_typA_subgr"/>
</dbReference>
<dbReference type="Gene3D" id="3.30.70.260">
    <property type="match status" value="1"/>
</dbReference>
<dbReference type="AlphaFoldDB" id="F8F3R8"/>
<comment type="pathway">
    <text evidence="4">Carbohydrate degradation; pentose phosphate pathway; D-ribose 5-phosphate from D-ribulose 5-phosphate (non-oxidative stage): step 1/1.</text>
</comment>
<comment type="similarity">
    <text evidence="2 4">Belongs to the ribose 5-phosphate isomerase family.</text>
</comment>
<dbReference type="OrthoDB" id="5870696at2"/>
<comment type="function">
    <text evidence="4">Catalyzes the reversible conversion of ribose-5-phosphate to ribulose 5-phosphate.</text>
</comment>
<feature type="binding site" evidence="4">
    <location>
        <begin position="102"/>
        <end position="105"/>
    </location>
    <ligand>
        <name>substrate</name>
    </ligand>
</feature>
<evidence type="ECO:0000313" key="6">
    <source>
        <dbReference type="Proteomes" id="UP000000503"/>
    </source>
</evidence>
<dbReference type="UniPathway" id="UPA00115">
    <property type="reaction ID" value="UER00412"/>
</dbReference>
<feature type="binding site" evidence="4">
    <location>
        <position position="129"/>
    </location>
    <ligand>
        <name>substrate</name>
    </ligand>
</feature>
<feature type="active site" description="Proton acceptor" evidence="4">
    <location>
        <position position="111"/>
    </location>
</feature>
<reference evidence="6" key="1">
    <citation type="journal article" date="2013" name="Stand. Genomic Sci.">
        <title>Genome sequence of the thermophilic fresh-water bacterium Spirochaeta caldaria type strain (H1(T)), reclassification of Spirochaeta caldaria, Spirochaeta stenostrepta, and Spirochaeta zuelzerae in the genus Treponema as Treponema caldaria comb. nov., Treponema stenostrepta comb. nov., and Treponema zuelzerae comb. nov., and emendation of the genus Treponema.</title>
        <authorList>
            <person name="Abt B."/>
            <person name="Goker M."/>
            <person name="Scheuner C."/>
            <person name="Han C."/>
            <person name="Lu M."/>
            <person name="Misra M."/>
            <person name="Lapidus A."/>
            <person name="Nolan M."/>
            <person name="Lucas S."/>
            <person name="Hammon N."/>
            <person name="Deshpande S."/>
            <person name="Cheng J.F."/>
            <person name="Tapia R."/>
            <person name="Goodwin L.A."/>
            <person name="Pitluck S."/>
            <person name="Liolios K."/>
            <person name="Pagani I."/>
            <person name="Ivanova N."/>
            <person name="Mavromatis K."/>
            <person name="Mikhailova N."/>
            <person name="Huntemann M."/>
            <person name="Pati A."/>
            <person name="Chen A."/>
            <person name="Palaniappan K."/>
            <person name="Land M."/>
            <person name="Hauser L."/>
            <person name="Jeffries C.D."/>
            <person name="Rohde M."/>
            <person name="Spring S."/>
            <person name="Gronow S."/>
            <person name="Detter J.C."/>
            <person name="Bristow J."/>
            <person name="Eisen J.A."/>
            <person name="Markowitz V."/>
            <person name="Hugenholtz P."/>
            <person name="Kyrpides N.C."/>
            <person name="Woyke T."/>
            <person name="Klenk H.P."/>
        </authorList>
    </citation>
    <scope>NUCLEOTIDE SEQUENCE</scope>
    <source>
        <strain evidence="6">ATCC 51460 / DSM 7334 / H1</strain>
    </source>
</reference>
<dbReference type="EMBL" id="CP002868">
    <property type="protein sequence ID" value="AEJ20437.1"/>
    <property type="molecule type" value="Genomic_DNA"/>
</dbReference>